<evidence type="ECO:0000313" key="4">
    <source>
        <dbReference type="EMBL" id="KRZ45971.1"/>
    </source>
</evidence>
<comment type="caution">
    <text evidence="4">The sequence shown here is derived from an EMBL/GenBank/DDBJ whole genome shotgun (WGS) entry which is preliminary data.</text>
</comment>
<name>A0A0V1KFC1_TRIPS</name>
<dbReference type="EMBL" id="JYDV01000001">
    <property type="protein sequence ID" value="KRZ45971.1"/>
    <property type="molecule type" value="Genomic_DNA"/>
</dbReference>
<evidence type="ECO:0000313" key="3">
    <source>
        <dbReference type="EMBL" id="KRZ32022.1"/>
    </source>
</evidence>
<evidence type="ECO:0000256" key="1">
    <source>
        <dbReference type="SAM" id="Phobius"/>
    </source>
</evidence>
<feature type="domain" description="WAP" evidence="2">
    <location>
        <begin position="123"/>
        <end position="172"/>
    </location>
</feature>
<dbReference type="GO" id="GO:0005576">
    <property type="term" value="C:extracellular region"/>
    <property type="evidence" value="ECO:0007669"/>
    <property type="project" value="InterPro"/>
</dbReference>
<dbReference type="InterPro" id="IPR008197">
    <property type="entry name" value="WAP_dom"/>
</dbReference>
<dbReference type="SMART" id="SM00217">
    <property type="entry name" value="WAP"/>
    <property type="match status" value="2"/>
</dbReference>
<dbReference type="GO" id="GO:0030414">
    <property type="term" value="F:peptidase inhibitor activity"/>
    <property type="evidence" value="ECO:0007669"/>
    <property type="project" value="InterPro"/>
</dbReference>
<feature type="transmembrane region" description="Helical" evidence="1">
    <location>
        <begin position="6"/>
        <end position="28"/>
    </location>
</feature>
<keyword evidence="5" id="KW-1185">Reference proteome</keyword>
<keyword evidence="1" id="KW-1133">Transmembrane helix</keyword>
<keyword evidence="1" id="KW-0472">Membrane</keyword>
<evidence type="ECO:0000313" key="6">
    <source>
        <dbReference type="Proteomes" id="UP000054826"/>
    </source>
</evidence>
<sequence>MLTNTALSTTAIMLTWNPGLLLYFIFFFNNIKKSDSHFVKAGLCPLPAEKPSDQGISRCNWDEDCASAMKCCPTILGRQCMLPDPSRLICPDKSIADRTCLTSLDCPANRQCHQFVCCPGVPNGVKPGKCPALIVPEGWKIVHDNKCQADSDCPGTRKCCPTLLGKRCLVPV</sequence>
<dbReference type="PRINTS" id="PR00003">
    <property type="entry name" value="4DISULPHCORE"/>
</dbReference>
<proteinExistence type="predicted"/>
<dbReference type="SUPFAM" id="SSF57256">
    <property type="entry name" value="Elafin-like"/>
    <property type="match status" value="2"/>
</dbReference>
<dbReference type="Pfam" id="PF00095">
    <property type="entry name" value="WAP"/>
    <property type="match status" value="2"/>
</dbReference>
<organism evidence="4 6">
    <name type="scientific">Trichinella pseudospiralis</name>
    <name type="common">Parasitic roundworm</name>
    <dbReference type="NCBI Taxonomy" id="6337"/>
    <lineage>
        <taxon>Eukaryota</taxon>
        <taxon>Metazoa</taxon>
        <taxon>Ecdysozoa</taxon>
        <taxon>Nematoda</taxon>
        <taxon>Enoplea</taxon>
        <taxon>Dorylaimia</taxon>
        <taxon>Trichinellida</taxon>
        <taxon>Trichinellidae</taxon>
        <taxon>Trichinella</taxon>
    </lineage>
</organism>
<evidence type="ECO:0000259" key="2">
    <source>
        <dbReference type="PROSITE" id="PS51390"/>
    </source>
</evidence>
<dbReference type="PROSITE" id="PS51390">
    <property type="entry name" value="WAP"/>
    <property type="match status" value="2"/>
</dbReference>
<feature type="domain" description="WAP" evidence="2">
    <location>
        <begin position="37"/>
        <end position="84"/>
    </location>
</feature>
<dbReference type="EMBL" id="JYDS01000019">
    <property type="protein sequence ID" value="KRZ32022.1"/>
    <property type="molecule type" value="Genomic_DNA"/>
</dbReference>
<dbReference type="Proteomes" id="UP000054826">
    <property type="component" value="Unassembled WGS sequence"/>
</dbReference>
<dbReference type="InterPro" id="IPR036645">
    <property type="entry name" value="Elafin-like_sf"/>
</dbReference>
<gene>
    <name evidence="4" type="primary">WAP</name>
    <name evidence="3" type="ORF">T4B_12036</name>
    <name evidence="4" type="ORF">T4C_7880</name>
</gene>
<evidence type="ECO:0000313" key="5">
    <source>
        <dbReference type="Proteomes" id="UP000054805"/>
    </source>
</evidence>
<protein>
    <submittedName>
        <fullName evidence="4">Whey acidic protein</fullName>
    </submittedName>
</protein>
<reference evidence="5 6" key="1">
    <citation type="submission" date="2015-01" db="EMBL/GenBank/DDBJ databases">
        <title>Evolution of Trichinella species and genotypes.</title>
        <authorList>
            <person name="Korhonen P.K."/>
            <person name="Edoardo P."/>
            <person name="Giuseppe L.R."/>
            <person name="Gasser R.B."/>
        </authorList>
    </citation>
    <scope>NUCLEOTIDE SEQUENCE [LARGE SCALE GENOMIC DNA]</scope>
    <source>
        <strain evidence="4">ISS176</strain>
        <strain evidence="3">ISS588</strain>
    </source>
</reference>
<accession>A0A0V1KFC1</accession>
<dbReference type="AlphaFoldDB" id="A0A0V1KFC1"/>
<dbReference type="Gene3D" id="4.10.75.10">
    <property type="entry name" value="Elafin-like"/>
    <property type="match status" value="2"/>
</dbReference>
<dbReference type="Proteomes" id="UP000054805">
    <property type="component" value="Unassembled WGS sequence"/>
</dbReference>
<keyword evidence="1" id="KW-0812">Transmembrane</keyword>